<evidence type="ECO:0000256" key="3">
    <source>
        <dbReference type="PROSITE-ProRule" id="PRU01161"/>
    </source>
</evidence>
<dbReference type="GO" id="GO:0016042">
    <property type="term" value="P:lipid catabolic process"/>
    <property type="evidence" value="ECO:0007669"/>
    <property type="project" value="UniProtKB-UniRule"/>
</dbReference>
<proteinExistence type="inferred from homology"/>
<dbReference type="SUPFAM" id="SSF52151">
    <property type="entry name" value="FabD/lysophospholipase-like"/>
    <property type="match status" value="1"/>
</dbReference>
<dbReference type="EMBL" id="MK072385">
    <property type="protein sequence ID" value="AYV82946.1"/>
    <property type="molecule type" value="Genomic_DNA"/>
</dbReference>
<dbReference type="PANTHER" id="PTHR32176">
    <property type="entry name" value="XYLOSE ISOMERASE"/>
    <property type="match status" value="1"/>
</dbReference>
<feature type="short sequence motif" description="GXSXG" evidence="3">
    <location>
        <begin position="50"/>
        <end position="54"/>
    </location>
</feature>
<keyword evidence="2 3" id="KW-0443">Lipid metabolism</keyword>
<dbReference type="InterPro" id="IPR016035">
    <property type="entry name" value="Acyl_Trfase/lysoPLipase"/>
</dbReference>
<feature type="active site" description="Proton acceptor" evidence="3">
    <location>
        <position position="194"/>
    </location>
</feature>
<dbReference type="InterPro" id="IPR002641">
    <property type="entry name" value="PNPLA_dom"/>
</dbReference>
<dbReference type="NCBIfam" id="NF041079">
    <property type="entry name" value="CBASS_lipase"/>
    <property type="match status" value="1"/>
</dbReference>
<accession>A0A3G5A6R3</accession>
<dbReference type="Pfam" id="PF01734">
    <property type="entry name" value="Patatin"/>
    <property type="match status" value="1"/>
</dbReference>
<evidence type="ECO:0000259" key="4">
    <source>
        <dbReference type="PROSITE" id="PS51635"/>
    </source>
</evidence>
<feature type="domain" description="PNPLA" evidence="4">
    <location>
        <begin position="11"/>
        <end position="207"/>
    </location>
</feature>
<dbReference type="Gene3D" id="3.40.1090.10">
    <property type="entry name" value="Cytosolic phospholipase A2 catalytic domain"/>
    <property type="match status" value="1"/>
</dbReference>
<keyword evidence="3" id="KW-0442">Lipid degradation</keyword>
<dbReference type="GO" id="GO:0016787">
    <property type="term" value="F:hydrolase activity"/>
    <property type="evidence" value="ECO:0007669"/>
    <property type="project" value="UniProtKB-UniRule"/>
</dbReference>
<keyword evidence="3" id="KW-0378">Hydrolase</keyword>
<feature type="active site" description="Nucleophile" evidence="3">
    <location>
        <position position="52"/>
    </location>
</feature>
<dbReference type="PANTHER" id="PTHR32176:SF92">
    <property type="entry name" value="XYLOSE ISOMERASE"/>
    <property type="match status" value="1"/>
</dbReference>
<evidence type="ECO:0000256" key="2">
    <source>
        <dbReference type="ARBA" id="ARBA00023098"/>
    </source>
</evidence>
<reference evidence="5" key="1">
    <citation type="submission" date="2018-10" db="EMBL/GenBank/DDBJ databases">
        <title>Hidden diversity of soil giant viruses.</title>
        <authorList>
            <person name="Schulz F."/>
            <person name="Alteio L."/>
            <person name="Goudeau D."/>
            <person name="Ryan E.M."/>
            <person name="Malmstrom R.R."/>
            <person name="Blanchard J."/>
            <person name="Woyke T."/>
        </authorList>
    </citation>
    <scope>NUCLEOTIDE SEQUENCE</scope>
    <source>
        <strain evidence="5">HYV1</strain>
    </source>
</reference>
<comment type="similarity">
    <text evidence="1">Belongs to the patatin family.</text>
</comment>
<protein>
    <recommendedName>
        <fullName evidence="4">PNPLA domain-containing protein</fullName>
    </recommendedName>
</protein>
<evidence type="ECO:0000256" key="1">
    <source>
        <dbReference type="ARBA" id="ARBA00010240"/>
    </source>
</evidence>
<feature type="short sequence motif" description="DGA/G" evidence="3">
    <location>
        <begin position="194"/>
        <end position="196"/>
    </location>
</feature>
<sequence length="341" mass="38756">MELNKETLKILSIDGGGIKGIYSLYVLKRIEEQLCGPGETLSDYFDMICGTSTGGIIALAISIRRPIKDIIEMYESNASTIFPNNENSYSLTKKLMGVYRSLAALWSYKYDNQALTKHIDAFFEKRTMKDANNLLCITSFQLETNNNRVFKYPFNDKMIRDGKILMRDAALATSAAPTYLPPHYIDELSGHFVDGGVWANDPSLVGITDALTDFIGNDKKYAKYDLLSIGNIVVRSESMKNMKSYWGGKNLLKLPTLFMDSNKNSTQHYCKSLCSKTDGRRTRIECNDFPYVDSLEMDNTTKEFITKLKGFGIRDGIKFLTEEAESYNIQRFFKAKKTWQP</sequence>
<feature type="short sequence motif" description="GXGXXG" evidence="3">
    <location>
        <begin position="15"/>
        <end position="20"/>
    </location>
</feature>
<dbReference type="PROSITE" id="PS51635">
    <property type="entry name" value="PNPLA"/>
    <property type="match status" value="1"/>
</dbReference>
<gene>
    <name evidence="5" type="ORF">Hyperionvirus3_92</name>
</gene>
<evidence type="ECO:0000313" key="5">
    <source>
        <dbReference type="EMBL" id="AYV82946.1"/>
    </source>
</evidence>
<organism evidence="5">
    <name type="scientific">Hyperionvirus sp</name>
    <dbReference type="NCBI Taxonomy" id="2487770"/>
    <lineage>
        <taxon>Viruses</taxon>
        <taxon>Varidnaviria</taxon>
        <taxon>Bamfordvirae</taxon>
        <taxon>Nucleocytoviricota</taxon>
        <taxon>Megaviricetes</taxon>
        <taxon>Imitervirales</taxon>
        <taxon>Mimiviridae</taxon>
        <taxon>Klosneuvirinae</taxon>
    </lineage>
</organism>
<dbReference type="CDD" id="cd07199">
    <property type="entry name" value="Pat17_PNPLA8_PNPLA9_like"/>
    <property type="match status" value="1"/>
</dbReference>
<name>A0A3G5A6R3_9VIRU</name>